<evidence type="ECO:0000313" key="1">
    <source>
        <dbReference type="EMBL" id="CAA2964254.1"/>
    </source>
</evidence>
<dbReference type="EMBL" id="CACTIH010001821">
    <property type="protein sequence ID" value="CAA2964254.1"/>
    <property type="molecule type" value="Genomic_DNA"/>
</dbReference>
<dbReference type="AlphaFoldDB" id="A0A8S0QCI9"/>
<keyword evidence="2" id="KW-1185">Reference proteome</keyword>
<protein>
    <submittedName>
        <fullName evidence="1">Uncharacterized protein</fullName>
    </submittedName>
</protein>
<dbReference type="Proteomes" id="UP000594638">
    <property type="component" value="Unassembled WGS sequence"/>
</dbReference>
<gene>
    <name evidence="1" type="ORF">OLEA9_A006260</name>
</gene>
<sequence length="191" mass="21562">MPLQTTTEVEETAKAMADIKALVHEIGSFLVFTKNDQVPESGIVDLALSKLLPKFELLKSRIKEHCITVSKMPIDMARKTGVVSLFIVDIVLVDLMDLINKKSDRILGLNDQIVMLHEELFLLGSSVTSIAMQQELIIKTRDIAFEVEFVFNSFPPIWYLALRLPLLVEKIQHITMAVKEMKNDIDVAGLR</sequence>
<dbReference type="OrthoDB" id="914265at2759"/>
<comment type="caution">
    <text evidence="1">The sequence shown here is derived from an EMBL/GenBank/DDBJ whole genome shotgun (WGS) entry which is preliminary data.</text>
</comment>
<accession>A0A8S0QCI9</accession>
<reference evidence="1 2" key="1">
    <citation type="submission" date="2019-12" db="EMBL/GenBank/DDBJ databases">
        <authorList>
            <person name="Alioto T."/>
            <person name="Alioto T."/>
            <person name="Gomez Garrido J."/>
        </authorList>
    </citation>
    <scope>NUCLEOTIDE SEQUENCE [LARGE SCALE GENOMIC DNA]</scope>
</reference>
<dbReference type="Gramene" id="OE9A006260T1">
    <property type="protein sequence ID" value="OE9A006260C1"/>
    <property type="gene ID" value="OE9A006260"/>
</dbReference>
<proteinExistence type="predicted"/>
<name>A0A8S0QCI9_OLEEU</name>
<organism evidence="1 2">
    <name type="scientific">Olea europaea subsp. europaea</name>
    <dbReference type="NCBI Taxonomy" id="158383"/>
    <lineage>
        <taxon>Eukaryota</taxon>
        <taxon>Viridiplantae</taxon>
        <taxon>Streptophyta</taxon>
        <taxon>Embryophyta</taxon>
        <taxon>Tracheophyta</taxon>
        <taxon>Spermatophyta</taxon>
        <taxon>Magnoliopsida</taxon>
        <taxon>eudicotyledons</taxon>
        <taxon>Gunneridae</taxon>
        <taxon>Pentapetalae</taxon>
        <taxon>asterids</taxon>
        <taxon>lamiids</taxon>
        <taxon>Lamiales</taxon>
        <taxon>Oleaceae</taxon>
        <taxon>Oleeae</taxon>
        <taxon>Olea</taxon>
    </lineage>
</organism>
<evidence type="ECO:0000313" key="2">
    <source>
        <dbReference type="Proteomes" id="UP000594638"/>
    </source>
</evidence>